<dbReference type="EMBL" id="JACSPO010000001">
    <property type="protein sequence ID" value="MBD8061584.1"/>
    <property type="molecule type" value="Genomic_DNA"/>
</dbReference>
<evidence type="ECO:0000313" key="1">
    <source>
        <dbReference type="EMBL" id="MBD8061584.1"/>
    </source>
</evidence>
<evidence type="ECO:0000313" key="2">
    <source>
        <dbReference type="Proteomes" id="UP000661894"/>
    </source>
</evidence>
<name>A0ABR8Z011_9MICO</name>
<keyword evidence="2" id="KW-1185">Reference proteome</keyword>
<sequence length="50" mass="5576">MKYDAPRMTEVGSVRDLTLGKLASGPKKDNNIWWDIWGDPADPHPPVGSR</sequence>
<reference evidence="1 2" key="1">
    <citation type="submission" date="2020-08" db="EMBL/GenBank/DDBJ databases">
        <title>A Genomic Blueprint of the Chicken Gut Microbiome.</title>
        <authorList>
            <person name="Gilroy R."/>
            <person name="Ravi A."/>
            <person name="Getino M."/>
            <person name="Pursley I."/>
            <person name="Horton D.L."/>
            <person name="Alikhan N.-F."/>
            <person name="Baker D."/>
            <person name="Gharbi K."/>
            <person name="Hall N."/>
            <person name="Watson M."/>
            <person name="Adriaenssens E.M."/>
            <person name="Foster-Nyarko E."/>
            <person name="Jarju S."/>
            <person name="Secka A."/>
            <person name="Antonio M."/>
            <person name="Oren A."/>
            <person name="Chaudhuri R."/>
            <person name="La Ragione R.M."/>
            <person name="Hildebrand F."/>
            <person name="Pallen M.J."/>
        </authorList>
    </citation>
    <scope>NUCLEOTIDE SEQUENCE [LARGE SCALE GENOMIC DNA]</scope>
    <source>
        <strain evidence="1 2">Sa1BUA1</strain>
    </source>
</reference>
<dbReference type="Proteomes" id="UP000661894">
    <property type="component" value="Unassembled WGS sequence"/>
</dbReference>
<gene>
    <name evidence="1" type="ORF">H9624_04505</name>
</gene>
<dbReference type="NCBIfam" id="NF033521">
    <property type="entry name" value="lasso_leader_L3"/>
    <property type="match status" value="1"/>
</dbReference>
<comment type="caution">
    <text evidence="1">The sequence shown here is derived from an EMBL/GenBank/DDBJ whole genome shotgun (WGS) entry which is preliminary data.</text>
</comment>
<dbReference type="RefSeq" id="WP_251838684.1">
    <property type="nucleotide sequence ID" value="NZ_JACSPO010000001.1"/>
</dbReference>
<proteinExistence type="predicted"/>
<protein>
    <submittedName>
        <fullName evidence="1">Lasso RiPP family leader peptide-containing protein</fullName>
    </submittedName>
</protein>
<accession>A0ABR8Z011</accession>
<organism evidence="1 2">
    <name type="scientific">Oceanitalea stevensii</name>
    <dbReference type="NCBI Taxonomy" id="2763072"/>
    <lineage>
        <taxon>Bacteria</taxon>
        <taxon>Bacillati</taxon>
        <taxon>Actinomycetota</taxon>
        <taxon>Actinomycetes</taxon>
        <taxon>Micrococcales</taxon>
        <taxon>Bogoriellaceae</taxon>
        <taxon>Georgenia</taxon>
    </lineage>
</organism>